<comment type="caution">
    <text evidence="4">The sequence shown here is derived from an EMBL/GenBank/DDBJ whole genome shotgun (WGS) entry which is preliminary data.</text>
</comment>
<dbReference type="PANTHER" id="PTHR44591">
    <property type="entry name" value="STRESS RESPONSE REGULATOR PROTEIN 1"/>
    <property type="match status" value="1"/>
</dbReference>
<organism evidence="4 5">
    <name type="scientific">Paenibacillus sepulcri</name>
    <dbReference type="NCBI Taxonomy" id="359917"/>
    <lineage>
        <taxon>Bacteria</taxon>
        <taxon>Bacillati</taxon>
        <taxon>Bacillota</taxon>
        <taxon>Bacilli</taxon>
        <taxon>Bacillales</taxon>
        <taxon>Paenibacillaceae</taxon>
        <taxon>Paenibacillus</taxon>
    </lineage>
</organism>
<evidence type="ECO:0000256" key="1">
    <source>
        <dbReference type="ARBA" id="ARBA00022553"/>
    </source>
</evidence>
<accession>A0ABS7CIQ0</accession>
<gene>
    <name evidence="4" type="ORF">K0U00_42775</name>
</gene>
<dbReference type="PROSITE" id="PS50110">
    <property type="entry name" value="RESPONSE_REGULATORY"/>
    <property type="match status" value="1"/>
</dbReference>
<dbReference type="SUPFAM" id="SSF52172">
    <property type="entry name" value="CheY-like"/>
    <property type="match status" value="1"/>
</dbReference>
<dbReference type="EMBL" id="JAHZIK010002479">
    <property type="protein sequence ID" value="MBW7460811.1"/>
    <property type="molecule type" value="Genomic_DNA"/>
</dbReference>
<dbReference type="Gene3D" id="3.40.50.2300">
    <property type="match status" value="1"/>
</dbReference>
<dbReference type="InterPro" id="IPR050595">
    <property type="entry name" value="Bact_response_regulator"/>
</dbReference>
<sequence length="99" mass="11481">MNEAAMNVLVVDDEPKQRRGLAAMIRSLRPDYRIWEARNGREALEFCEARTFQIVFTDIQMPLLDGFRFAELVKKEGCLQPKLVFVSVFHEFGYAQQAI</sequence>
<keyword evidence="5" id="KW-1185">Reference proteome</keyword>
<feature type="non-terminal residue" evidence="4">
    <location>
        <position position="99"/>
    </location>
</feature>
<dbReference type="SMART" id="SM00448">
    <property type="entry name" value="REC"/>
    <property type="match status" value="1"/>
</dbReference>
<evidence type="ECO:0000256" key="2">
    <source>
        <dbReference type="PROSITE-ProRule" id="PRU00169"/>
    </source>
</evidence>
<dbReference type="InterPro" id="IPR001789">
    <property type="entry name" value="Sig_transdc_resp-reg_receiver"/>
</dbReference>
<feature type="domain" description="Response regulatory" evidence="3">
    <location>
        <begin position="7"/>
        <end position="99"/>
    </location>
</feature>
<reference evidence="4 5" key="1">
    <citation type="submission" date="2021-07" db="EMBL/GenBank/DDBJ databases">
        <title>Paenibacillus radiodurans sp. nov., isolated from the southeastern edge of Tengger Desert.</title>
        <authorList>
            <person name="Zhang G."/>
        </authorList>
    </citation>
    <scope>NUCLEOTIDE SEQUENCE [LARGE SCALE GENOMIC DNA]</scope>
    <source>
        <strain evidence="4 5">CCM 7311</strain>
    </source>
</reference>
<evidence type="ECO:0000259" key="3">
    <source>
        <dbReference type="PROSITE" id="PS50110"/>
    </source>
</evidence>
<feature type="modified residue" description="4-aspartylphosphate" evidence="2">
    <location>
        <position position="58"/>
    </location>
</feature>
<name>A0ABS7CIQ0_9BACL</name>
<evidence type="ECO:0000313" key="5">
    <source>
        <dbReference type="Proteomes" id="UP001519887"/>
    </source>
</evidence>
<keyword evidence="1 2" id="KW-0597">Phosphoprotein</keyword>
<dbReference type="InterPro" id="IPR011006">
    <property type="entry name" value="CheY-like_superfamily"/>
</dbReference>
<protein>
    <submittedName>
        <fullName evidence="4">Response regulator</fullName>
    </submittedName>
</protein>
<dbReference type="Pfam" id="PF00072">
    <property type="entry name" value="Response_reg"/>
    <property type="match status" value="1"/>
</dbReference>
<dbReference type="Proteomes" id="UP001519887">
    <property type="component" value="Unassembled WGS sequence"/>
</dbReference>
<proteinExistence type="predicted"/>
<dbReference type="PANTHER" id="PTHR44591:SF3">
    <property type="entry name" value="RESPONSE REGULATORY DOMAIN-CONTAINING PROTEIN"/>
    <property type="match status" value="1"/>
</dbReference>
<evidence type="ECO:0000313" key="4">
    <source>
        <dbReference type="EMBL" id="MBW7460811.1"/>
    </source>
</evidence>